<dbReference type="GO" id="GO:0005524">
    <property type="term" value="F:ATP binding"/>
    <property type="evidence" value="ECO:0007669"/>
    <property type="project" value="UniProtKB-UniRule"/>
</dbReference>
<comment type="catalytic activity">
    <reaction evidence="7 8">
        <text>UDP-N-acetyl-alpha-D-muramoyl-L-alanine + D-glutamate + ATP = UDP-N-acetyl-alpha-D-muramoyl-L-alanyl-D-glutamate + ADP + phosphate + H(+)</text>
        <dbReference type="Rhea" id="RHEA:16429"/>
        <dbReference type="ChEBI" id="CHEBI:15378"/>
        <dbReference type="ChEBI" id="CHEBI:29986"/>
        <dbReference type="ChEBI" id="CHEBI:30616"/>
        <dbReference type="ChEBI" id="CHEBI:43474"/>
        <dbReference type="ChEBI" id="CHEBI:83898"/>
        <dbReference type="ChEBI" id="CHEBI:83900"/>
        <dbReference type="ChEBI" id="CHEBI:456216"/>
        <dbReference type="EC" id="6.3.2.9"/>
    </reaction>
</comment>
<sequence>METKGKRLVVLGAGESGIGAAILGAREGYCVLVSDSGMIADSRKAELEANAIAWEENGHTLERMLEAELVVKSPGIPANAPVISAVRGRGIPVIGEIEFASRYTHAKLVCITGSNGKTTTTSLIHHIMLKAGLDAALAGNIGASFARQVAQGEHAYYVLEISSFQLDDMYDFKADVAVLLNITPDHLDRYEHQMANYVRAKFRIAQNMTSADSLVYCADDAETMNYLKEHSLGARLLSVSQRVASGQAAYLSGQTLQFAVPGVPPFGIAVDELSLRGRHNVYNAMAAGVAVLVLGVPEVAVREGLMDFKGIAHRFEFVRSVGGVAYINDSKATNIDSAWYGLDSVKGGVVWIAGGTDKGNDYRTLLPLVREKVRGIVCLTTDSGKLHACYDGVVPQIVDAHSASDAVKAAQGMAKAGDTVLLSPACASFDLFKNYEDRGDQFKRCVMEL</sequence>
<gene>
    <name evidence="7" type="primary">murD</name>
    <name evidence="11" type="ORF">AL399_01250</name>
</gene>
<keyword evidence="4 7" id="KW-0436">Ligase</keyword>
<dbReference type="InterPro" id="IPR013221">
    <property type="entry name" value="Mur_ligase_cen"/>
</dbReference>
<evidence type="ECO:0000256" key="2">
    <source>
        <dbReference type="ARBA" id="ARBA00004752"/>
    </source>
</evidence>
<dbReference type="GO" id="GO:0009252">
    <property type="term" value="P:peptidoglycan biosynthetic process"/>
    <property type="evidence" value="ECO:0007669"/>
    <property type="project" value="UniProtKB-UniRule"/>
</dbReference>
<feature type="domain" description="Mur ligase C-terminal" evidence="9">
    <location>
        <begin position="313"/>
        <end position="426"/>
    </location>
</feature>
<comment type="caution">
    <text evidence="11">The sequence shown here is derived from an EMBL/GenBank/DDBJ whole genome shotgun (WGS) entry which is preliminary data.</text>
</comment>
<dbReference type="GO" id="GO:0051301">
    <property type="term" value="P:cell division"/>
    <property type="evidence" value="ECO:0007669"/>
    <property type="project" value="UniProtKB-KW"/>
</dbReference>
<keyword evidence="5 7" id="KW-0547">Nucleotide-binding</keyword>
<evidence type="ECO:0000256" key="3">
    <source>
        <dbReference type="ARBA" id="ARBA00022490"/>
    </source>
</evidence>
<evidence type="ECO:0000256" key="5">
    <source>
        <dbReference type="ARBA" id="ARBA00022741"/>
    </source>
</evidence>
<organism evidence="11 12">
    <name type="scientific">Candidatus [Bacteroides] periocalifornicus</name>
    <dbReference type="NCBI Taxonomy" id="1702214"/>
    <lineage>
        <taxon>Bacteria</taxon>
        <taxon>Pseudomonadati</taxon>
        <taxon>Bacteroidota</taxon>
    </lineage>
</organism>
<evidence type="ECO:0000313" key="12">
    <source>
        <dbReference type="Proteomes" id="UP000054172"/>
    </source>
</evidence>
<dbReference type="Gene3D" id="3.90.190.20">
    <property type="entry name" value="Mur ligase, C-terminal domain"/>
    <property type="match status" value="1"/>
</dbReference>
<dbReference type="Pfam" id="PF08245">
    <property type="entry name" value="Mur_ligase_M"/>
    <property type="match status" value="1"/>
</dbReference>
<dbReference type="SUPFAM" id="SSF51984">
    <property type="entry name" value="MurCD N-terminal domain"/>
    <property type="match status" value="1"/>
</dbReference>
<dbReference type="NCBIfam" id="TIGR01087">
    <property type="entry name" value="murD"/>
    <property type="match status" value="1"/>
</dbReference>
<keyword evidence="6 7" id="KW-0067">ATP-binding</keyword>
<accession>A0A0Q4BB03</accession>
<evidence type="ECO:0000256" key="7">
    <source>
        <dbReference type="HAMAP-Rule" id="MF_00639"/>
    </source>
</evidence>
<dbReference type="Gene3D" id="3.40.50.720">
    <property type="entry name" value="NAD(P)-binding Rossmann-like Domain"/>
    <property type="match status" value="1"/>
</dbReference>
<dbReference type="SUPFAM" id="SSF53244">
    <property type="entry name" value="MurD-like peptide ligases, peptide-binding domain"/>
    <property type="match status" value="1"/>
</dbReference>
<keyword evidence="7 8" id="KW-0573">Peptidoglycan synthesis</keyword>
<proteinExistence type="inferred from homology"/>
<comment type="function">
    <text evidence="7 8">Cell wall formation. Catalyzes the addition of glutamate to the nucleotide precursor UDP-N-acetylmuramoyl-L-alanine (UMA).</text>
</comment>
<dbReference type="GO" id="GO:0008764">
    <property type="term" value="F:UDP-N-acetylmuramoylalanine-D-glutamate ligase activity"/>
    <property type="evidence" value="ECO:0007669"/>
    <property type="project" value="UniProtKB-UniRule"/>
</dbReference>
<keyword evidence="3 7" id="KW-0963">Cytoplasm</keyword>
<protein>
    <recommendedName>
        <fullName evidence="7 8">UDP-N-acetylmuramoylalanine--D-glutamate ligase</fullName>
        <ecNumber evidence="7 8">6.3.2.9</ecNumber>
    </recommendedName>
    <alternativeName>
        <fullName evidence="7">D-glutamic acid-adding enzyme</fullName>
    </alternativeName>
    <alternativeName>
        <fullName evidence="7">UDP-N-acetylmuramoyl-L-alanyl-D-glutamate synthetase</fullName>
    </alternativeName>
</protein>
<dbReference type="GO" id="GO:0071555">
    <property type="term" value="P:cell wall organization"/>
    <property type="evidence" value="ECO:0007669"/>
    <property type="project" value="UniProtKB-KW"/>
</dbReference>
<dbReference type="PANTHER" id="PTHR43692">
    <property type="entry name" value="UDP-N-ACETYLMURAMOYLALANINE--D-GLUTAMATE LIGASE"/>
    <property type="match status" value="1"/>
</dbReference>
<dbReference type="STRING" id="1702214.AL399_01250"/>
<name>A0A0Q4BB03_9BACT</name>
<evidence type="ECO:0000256" key="8">
    <source>
        <dbReference type="RuleBase" id="RU003664"/>
    </source>
</evidence>
<dbReference type="InterPro" id="IPR004101">
    <property type="entry name" value="Mur_ligase_C"/>
</dbReference>
<dbReference type="EMBL" id="LIIK01000003">
    <property type="protein sequence ID" value="KQM09542.1"/>
    <property type="molecule type" value="Genomic_DNA"/>
</dbReference>
<dbReference type="GO" id="GO:0008360">
    <property type="term" value="P:regulation of cell shape"/>
    <property type="evidence" value="ECO:0007669"/>
    <property type="project" value="UniProtKB-KW"/>
</dbReference>
<keyword evidence="7 8" id="KW-0132">Cell division</keyword>
<evidence type="ECO:0000256" key="6">
    <source>
        <dbReference type="ARBA" id="ARBA00022840"/>
    </source>
</evidence>
<evidence type="ECO:0000256" key="4">
    <source>
        <dbReference type="ARBA" id="ARBA00022598"/>
    </source>
</evidence>
<dbReference type="EC" id="6.3.2.9" evidence="7 8"/>
<dbReference type="Pfam" id="PF21799">
    <property type="entry name" value="MurD-like_N"/>
    <property type="match status" value="1"/>
</dbReference>
<dbReference type="PATRIC" id="fig|1702214.3.peg.1726"/>
<dbReference type="InterPro" id="IPR036565">
    <property type="entry name" value="Mur-like_cat_sf"/>
</dbReference>
<dbReference type="PANTHER" id="PTHR43692:SF1">
    <property type="entry name" value="UDP-N-ACETYLMURAMOYLALANINE--D-GLUTAMATE LIGASE"/>
    <property type="match status" value="1"/>
</dbReference>
<evidence type="ECO:0000313" key="11">
    <source>
        <dbReference type="EMBL" id="KQM09542.1"/>
    </source>
</evidence>
<dbReference type="InterPro" id="IPR036615">
    <property type="entry name" value="Mur_ligase_C_dom_sf"/>
</dbReference>
<keyword evidence="7 8" id="KW-0961">Cell wall biogenesis/degradation</keyword>
<dbReference type="HAMAP" id="MF_00639">
    <property type="entry name" value="MurD"/>
    <property type="match status" value="1"/>
</dbReference>
<dbReference type="GO" id="GO:0005737">
    <property type="term" value="C:cytoplasm"/>
    <property type="evidence" value="ECO:0007669"/>
    <property type="project" value="UniProtKB-SubCell"/>
</dbReference>
<feature type="binding site" evidence="7">
    <location>
        <begin position="113"/>
        <end position="119"/>
    </location>
    <ligand>
        <name>ATP</name>
        <dbReference type="ChEBI" id="CHEBI:30616"/>
    </ligand>
</feature>
<evidence type="ECO:0000259" key="9">
    <source>
        <dbReference type="Pfam" id="PF02875"/>
    </source>
</evidence>
<dbReference type="SUPFAM" id="SSF53623">
    <property type="entry name" value="MurD-like peptide ligases, catalytic domain"/>
    <property type="match status" value="1"/>
</dbReference>
<reference evidence="11" key="1">
    <citation type="submission" date="2015-08" db="EMBL/GenBank/DDBJ databases">
        <title>Candidatus Bacteriodes Periocalifornicus.</title>
        <authorList>
            <person name="McLean J.S."/>
            <person name="Kelley S."/>
        </authorList>
    </citation>
    <scope>NUCLEOTIDE SEQUENCE [LARGE SCALE GENOMIC DNA]</scope>
    <source>
        <strain evidence="11">12B</strain>
    </source>
</reference>
<keyword evidence="12" id="KW-1185">Reference proteome</keyword>
<dbReference type="InterPro" id="IPR005762">
    <property type="entry name" value="MurD"/>
</dbReference>
<dbReference type="AlphaFoldDB" id="A0A0Q4BB03"/>
<evidence type="ECO:0000259" key="10">
    <source>
        <dbReference type="Pfam" id="PF08245"/>
    </source>
</evidence>
<dbReference type="Proteomes" id="UP000054172">
    <property type="component" value="Unassembled WGS sequence"/>
</dbReference>
<comment type="subcellular location">
    <subcellularLocation>
        <location evidence="1 7 8">Cytoplasm</location>
    </subcellularLocation>
</comment>
<dbReference type="Gene3D" id="3.40.1190.10">
    <property type="entry name" value="Mur-like, catalytic domain"/>
    <property type="match status" value="1"/>
</dbReference>
<comment type="pathway">
    <text evidence="2 7 8">Cell wall biogenesis; peptidoglycan biosynthesis.</text>
</comment>
<dbReference type="UniPathway" id="UPA00219"/>
<keyword evidence="7 8" id="KW-0131">Cell cycle</keyword>
<comment type="similarity">
    <text evidence="7">Belongs to the MurCDEF family.</text>
</comment>
<dbReference type="Pfam" id="PF02875">
    <property type="entry name" value="Mur_ligase_C"/>
    <property type="match status" value="1"/>
</dbReference>
<feature type="domain" description="Mur ligase central" evidence="10">
    <location>
        <begin position="111"/>
        <end position="290"/>
    </location>
</feature>
<evidence type="ECO:0000256" key="1">
    <source>
        <dbReference type="ARBA" id="ARBA00004496"/>
    </source>
</evidence>
<keyword evidence="7 8" id="KW-0133">Cell shape</keyword>